<dbReference type="EMBL" id="CP006569">
    <property type="protein sequence ID" value="AHF77739.1"/>
    <property type="molecule type" value="Genomic_DNA"/>
</dbReference>
<evidence type="ECO:0000259" key="5">
    <source>
        <dbReference type="Pfam" id="PF01011"/>
    </source>
</evidence>
<dbReference type="SUPFAM" id="SSF50998">
    <property type="entry name" value="Quinoprotein alcohol dehydrogenase-like"/>
    <property type="match status" value="1"/>
</dbReference>
<evidence type="ECO:0000313" key="6">
    <source>
        <dbReference type="EMBL" id="AFW03757.1"/>
    </source>
</evidence>
<dbReference type="InterPro" id="IPR017511">
    <property type="entry name" value="PQQ_mDH"/>
</dbReference>
<dbReference type="SMART" id="SM00564">
    <property type="entry name" value="PQQ"/>
    <property type="match status" value="6"/>
</dbReference>
<dbReference type="Proteomes" id="UP000019028">
    <property type="component" value="Chromosome"/>
</dbReference>
<feature type="transmembrane region" description="Helical" evidence="4">
    <location>
        <begin position="86"/>
        <end position="105"/>
    </location>
</feature>
<dbReference type="RefSeq" id="WP_025422883.1">
    <property type="nucleotide sequence ID" value="NZ_CP006569.1"/>
</dbReference>
<name>K7T2R3_9GAMM</name>
<evidence type="ECO:0000256" key="3">
    <source>
        <dbReference type="ARBA" id="ARBA00023002"/>
    </source>
</evidence>
<dbReference type="NCBIfam" id="TIGR03074">
    <property type="entry name" value="PQQ_membr_DH"/>
    <property type="match status" value="1"/>
</dbReference>
<dbReference type="InterPro" id="IPR002372">
    <property type="entry name" value="PQQ_rpt_dom"/>
</dbReference>
<dbReference type="CDD" id="cd10280">
    <property type="entry name" value="PQQ_mGDH"/>
    <property type="match status" value="1"/>
</dbReference>
<dbReference type="InterPro" id="IPR018391">
    <property type="entry name" value="PQQ_b-propeller_rpt"/>
</dbReference>
<dbReference type="PATRIC" id="fig|1239307.3.peg.3022"/>
<evidence type="ECO:0000256" key="4">
    <source>
        <dbReference type="SAM" id="Phobius"/>
    </source>
</evidence>
<protein>
    <submittedName>
        <fullName evidence="6">Membrane-bound PQQ-dependent dehydrogenase, glucose/quinate/shikimate family</fullName>
    </submittedName>
</protein>
<dbReference type="HOGENOM" id="CLU_018478_1_0_6"/>
<organism evidence="6">
    <name type="scientific">Sodalis praecaptivus</name>
    <dbReference type="NCBI Taxonomy" id="1239307"/>
    <lineage>
        <taxon>Bacteria</taxon>
        <taxon>Pseudomonadati</taxon>
        <taxon>Pseudomonadota</taxon>
        <taxon>Gammaproteobacteria</taxon>
        <taxon>Enterobacterales</taxon>
        <taxon>Bruguierivoracaceae</taxon>
        <taxon>Sodalis</taxon>
    </lineage>
</organism>
<dbReference type="PANTHER" id="PTHR32303:SF4">
    <property type="entry name" value="QUINOPROTEIN GLUCOSE DEHYDROGENASE"/>
    <property type="match status" value="1"/>
</dbReference>
<dbReference type="GO" id="GO:0008876">
    <property type="term" value="F:quinoprotein glucose dehydrogenase activity"/>
    <property type="evidence" value="ECO:0007669"/>
    <property type="project" value="TreeGrafter"/>
</dbReference>
<sequence>MLRRLFSLPGLTGLLICVCGLFFLVVGLWLLSLGGSAYYLPAGILLSVSGFLIIERRILGLWIYLLTFVLTALWALYEVGLDGWKLMPRLLVLAVLGLWCSMPFITRPLTLSRRQRVLAAVAGLFYLLVGAGVIGAGYITSERLYVQHAPLPAAAAAAAAETETDRTGRNEWRHYGRTPAGERYSPLTQLTPDNVAQLAPAWAIHTGDVMQPGEDKKGREFNFEATPIKVANRLYLCTPHRQVLALNATTGKTLWTYDPHNDTRANEYLACRGVAYYQSPTPTNAPCDRRIISTTADAKLIALDADTGRLCQDFGAGGRVNLTDLMGKVPPGFHFITSQPLVVNDRVVLGGWIYDNQARGEPSGVVRAFDPQSGKLAWAWDMGRSDPTAPLKPGETYTRGTPNGWGTYTADPALGLVYIPLGNATPDYYGAQRRPFDDKYSSAIVALDLATGKERWHFQTVHHDVWDFDLPIGPSLVDLPQPGGGTVPALVQTTKMGQLFLLDRRTGKPLAQVEERPVPQADPFPGERLSPTQPYSTGMPTFAPANLTEKDLWGATPFDQLWCRVQFRRFGYQGQYTPPGLGTRIAYPAFDGVMDWYGASIDPARHVLIANTSYIPFIAEGVTEQKALRRGLMQPWAGWESNQPYPKPKEFAVGPQYGTPYAEIVRPWLSPLGAPCNAPPWGKLAAIDLQSRKISWERPVGTTRDMNILNTHTNAALPTGIFTMGGNIITAGGLIFMGATADDYLRAFDEASGKELWRGRLPAGGQATPITYLGADGRQYVVIAAGGHGGLGTRTGDSVMAWALPARRAAGK</sequence>
<dbReference type="EMBL" id="JX444571">
    <property type="protein sequence ID" value="AFW03757.1"/>
    <property type="molecule type" value="Genomic_DNA"/>
</dbReference>
<feature type="transmembrane region" description="Helical" evidence="4">
    <location>
        <begin position="117"/>
        <end position="139"/>
    </location>
</feature>
<dbReference type="GO" id="GO:0016020">
    <property type="term" value="C:membrane"/>
    <property type="evidence" value="ECO:0007669"/>
    <property type="project" value="InterPro"/>
</dbReference>
<dbReference type="InterPro" id="IPR011047">
    <property type="entry name" value="Quinoprotein_ADH-like_sf"/>
</dbReference>
<dbReference type="Gene3D" id="2.140.10.10">
    <property type="entry name" value="Quinoprotein alcohol dehydrogenase-like superfamily"/>
    <property type="match status" value="1"/>
</dbReference>
<keyword evidence="4" id="KW-0812">Transmembrane</keyword>
<proteinExistence type="inferred from homology"/>
<dbReference type="PANTHER" id="PTHR32303">
    <property type="entry name" value="QUINOPROTEIN ALCOHOL DEHYDROGENASE (CYTOCHROME C)"/>
    <property type="match status" value="1"/>
</dbReference>
<dbReference type="OrthoDB" id="9794322at2"/>
<keyword evidence="4" id="KW-1133">Transmembrane helix</keyword>
<dbReference type="KEGG" id="sod:Sant_2711"/>
<reference evidence="7 8" key="2">
    <citation type="journal article" date="2014" name="Genome Biol. Evol.">
        <title>Genome degeneration and adaptation in a nascent stage of symbiosis.</title>
        <authorList>
            <person name="Oakeson K.F."/>
            <person name="Gil R."/>
            <person name="Clayton A.L."/>
            <person name="Dunn D.M."/>
            <person name="von Niederhausern A.C."/>
            <person name="Hamil C."/>
            <person name="Aoyagi A."/>
            <person name="Duval B."/>
            <person name="Baca A."/>
            <person name="Silva F.J."/>
            <person name="Vallier A."/>
            <person name="Jackson D.G."/>
            <person name="Latorre A."/>
            <person name="Weiss R.B."/>
            <person name="Heddi A."/>
            <person name="Moya A."/>
            <person name="Dale C."/>
        </authorList>
    </citation>
    <scope>NUCLEOTIDE SEQUENCE [LARGE SCALE GENOMIC DNA]</scope>
    <source>
        <strain evidence="7 8">HS1</strain>
    </source>
</reference>
<evidence type="ECO:0000256" key="1">
    <source>
        <dbReference type="ARBA" id="ARBA00001931"/>
    </source>
</evidence>
<keyword evidence="8" id="KW-1185">Reference proteome</keyword>
<feature type="transmembrane region" description="Helical" evidence="4">
    <location>
        <begin position="37"/>
        <end position="54"/>
    </location>
</feature>
<feature type="domain" description="Pyrrolo-quinoline quinone repeat" evidence="5">
    <location>
        <begin position="172"/>
        <end position="781"/>
    </location>
</feature>
<reference evidence="6" key="3">
    <citation type="journal article" date="2015" name="Int. J. Syst. Evol. Microbiol.">
        <title>Phenotypic characterization of Sodalis praecaptivus sp. nov., a close non-insect-associated member of the Sodalis-allied lineage of insect endosymbionts.</title>
        <authorList>
            <person name="Chari A."/>
            <person name="Oakeson K.F."/>
            <person name="Enomoto S."/>
            <person name="Jackson D.G."/>
            <person name="Fisher M.A."/>
            <person name="Dale C."/>
        </authorList>
    </citation>
    <scope>NUCLEOTIDE SEQUENCE</scope>
    <source>
        <strain evidence="6">HS</strain>
    </source>
</reference>
<comment type="similarity">
    <text evidence="2">Belongs to the bacterial PQQ dehydrogenase family.</text>
</comment>
<evidence type="ECO:0000256" key="2">
    <source>
        <dbReference type="ARBA" id="ARBA00008156"/>
    </source>
</evidence>
<keyword evidence="4" id="KW-0472">Membrane</keyword>
<dbReference type="Pfam" id="PF01011">
    <property type="entry name" value="PQQ"/>
    <property type="match status" value="1"/>
</dbReference>
<evidence type="ECO:0000313" key="7">
    <source>
        <dbReference type="EMBL" id="AHF77739.1"/>
    </source>
</evidence>
<reference evidence="6" key="1">
    <citation type="submission" date="2012-07" db="EMBL/GenBank/DDBJ databases">
        <title>A Novel Human-Wound Derived Bacterium Provides Insights into the Evolutionary Origins of Mutualistic Insect-Bacterial Symbioses.</title>
        <authorList>
            <person name="Clayton A.L."/>
            <person name="Oakeson K.F."/>
            <person name="Gutin M."/>
            <person name="Pontes A."/>
            <person name="Dunn D.M."/>
            <person name="von Niederhausern A.C."/>
            <person name="Weiss R.B."/>
            <person name="Fisher M."/>
            <person name="Dale C."/>
        </authorList>
    </citation>
    <scope>NUCLEOTIDE SEQUENCE</scope>
    <source>
        <strain evidence="6">HS</strain>
    </source>
</reference>
<comment type="cofactor">
    <cofactor evidence="1">
        <name>pyrroloquinoline quinone</name>
        <dbReference type="ChEBI" id="CHEBI:58442"/>
    </cofactor>
</comment>
<keyword evidence="3" id="KW-0560">Oxidoreductase</keyword>
<feature type="transmembrane region" description="Helical" evidence="4">
    <location>
        <begin position="12"/>
        <end position="31"/>
    </location>
</feature>
<gene>
    <name evidence="7" type="ORF">Sant_2711</name>
</gene>
<dbReference type="AlphaFoldDB" id="K7T2R3"/>
<accession>K7T2R3</accession>
<evidence type="ECO:0000313" key="8">
    <source>
        <dbReference type="Proteomes" id="UP000019028"/>
    </source>
</evidence>
<feature type="transmembrane region" description="Helical" evidence="4">
    <location>
        <begin position="61"/>
        <end position="80"/>
    </location>
</feature>
<dbReference type="GO" id="GO:0048038">
    <property type="term" value="F:quinone binding"/>
    <property type="evidence" value="ECO:0007669"/>
    <property type="project" value="InterPro"/>
</dbReference>